<evidence type="ECO:0000256" key="2">
    <source>
        <dbReference type="ARBA" id="ARBA00022801"/>
    </source>
</evidence>
<evidence type="ECO:0000259" key="5">
    <source>
        <dbReference type="Pfam" id="PF01095"/>
    </source>
</evidence>
<dbReference type="InterPro" id="IPR013783">
    <property type="entry name" value="Ig-like_fold"/>
</dbReference>
<dbReference type="GO" id="GO:0030599">
    <property type="term" value="F:pectinesterase activity"/>
    <property type="evidence" value="ECO:0007669"/>
    <property type="project" value="InterPro"/>
</dbReference>
<comment type="caution">
    <text evidence="7">The sequence shown here is derived from an EMBL/GenBank/DDBJ whole genome shotgun (WGS) entry which is preliminary data.</text>
</comment>
<dbReference type="SUPFAM" id="SSF51126">
    <property type="entry name" value="Pectin lyase-like"/>
    <property type="match status" value="2"/>
</dbReference>
<evidence type="ECO:0000313" key="8">
    <source>
        <dbReference type="Proteomes" id="UP001155483"/>
    </source>
</evidence>
<dbReference type="InterPro" id="IPR052063">
    <property type="entry name" value="Polysaccharide_Lyase_1"/>
</dbReference>
<protein>
    <submittedName>
        <fullName evidence="7">Pectinesterase family protein</fullName>
    </submittedName>
</protein>
<keyword evidence="4" id="KW-0325">Glycoprotein</keyword>
<dbReference type="InterPro" id="IPR012334">
    <property type="entry name" value="Pectin_lyas_fold"/>
</dbReference>
<feature type="domain" description="Pectinesterase catalytic" evidence="5">
    <location>
        <begin position="1019"/>
        <end position="1318"/>
    </location>
</feature>
<reference evidence="7" key="1">
    <citation type="submission" date="2022-09" db="EMBL/GenBank/DDBJ databases">
        <authorList>
            <person name="Yuan C."/>
            <person name="Ke Z."/>
        </authorList>
    </citation>
    <scope>NUCLEOTIDE SEQUENCE</scope>
    <source>
        <strain evidence="7">LB-8</strain>
    </source>
</reference>
<keyword evidence="1" id="KW-0479">Metal-binding</keyword>
<dbReference type="InterPro" id="IPR000070">
    <property type="entry name" value="Pectinesterase_cat"/>
</dbReference>
<dbReference type="NCBIfam" id="TIGR04183">
    <property type="entry name" value="Por_Secre_tail"/>
    <property type="match status" value="1"/>
</dbReference>
<evidence type="ECO:0000259" key="6">
    <source>
        <dbReference type="Pfam" id="PF18962"/>
    </source>
</evidence>
<dbReference type="Gene3D" id="2.160.20.10">
    <property type="entry name" value="Single-stranded right-handed beta-helix, Pectin lyase-like"/>
    <property type="match status" value="2"/>
</dbReference>
<dbReference type="InterPro" id="IPR011050">
    <property type="entry name" value="Pectin_lyase_fold/virulence"/>
</dbReference>
<evidence type="ECO:0000313" key="7">
    <source>
        <dbReference type="EMBL" id="MCU7547965.1"/>
    </source>
</evidence>
<dbReference type="PANTHER" id="PTHR42970">
    <property type="entry name" value="PECTATE LYASE C-RELATED"/>
    <property type="match status" value="1"/>
</dbReference>
<accession>A0A9X2XSL3</accession>
<keyword evidence="3" id="KW-0063">Aspartyl esterase</keyword>
<proteinExistence type="predicted"/>
<evidence type="ECO:0000256" key="1">
    <source>
        <dbReference type="ARBA" id="ARBA00022723"/>
    </source>
</evidence>
<feature type="domain" description="Secretion system C-terminal sorting" evidence="6">
    <location>
        <begin position="2291"/>
        <end position="2361"/>
    </location>
</feature>
<evidence type="ECO:0000256" key="4">
    <source>
        <dbReference type="ARBA" id="ARBA00023180"/>
    </source>
</evidence>
<dbReference type="InterPro" id="IPR026444">
    <property type="entry name" value="Secre_tail"/>
</dbReference>
<dbReference type="Gene3D" id="2.60.40.740">
    <property type="match status" value="1"/>
</dbReference>
<dbReference type="Gene3D" id="2.60.40.10">
    <property type="entry name" value="Immunoglobulins"/>
    <property type="match status" value="2"/>
</dbReference>
<evidence type="ECO:0000256" key="3">
    <source>
        <dbReference type="ARBA" id="ARBA00023085"/>
    </source>
</evidence>
<dbReference type="GO" id="GO:0042545">
    <property type="term" value="P:cell wall modification"/>
    <property type="evidence" value="ECO:0007669"/>
    <property type="project" value="InterPro"/>
</dbReference>
<name>A0A9X2XSL3_9BACT</name>
<keyword evidence="2" id="KW-0378">Hydrolase</keyword>
<dbReference type="EMBL" id="JAOTIF010000001">
    <property type="protein sequence ID" value="MCU7547965.1"/>
    <property type="molecule type" value="Genomic_DNA"/>
</dbReference>
<dbReference type="Pfam" id="PF18962">
    <property type="entry name" value="Por_Secre_tail"/>
    <property type="match status" value="1"/>
</dbReference>
<dbReference type="PANTHER" id="PTHR42970:SF1">
    <property type="entry name" value="PECTATE LYASE C-RELATED"/>
    <property type="match status" value="1"/>
</dbReference>
<sequence>MFYTRSKLLLFYLLIVLGLFRASTINAQQIAFPGAEGSGMYTTGGRGTPSTPTTVFEVTNLSDDGLPGSLRYALTAPATYRTVVFRVSGTIHLNSKLSIKANTTIAGQTAPGDGICVADHPVSISGDHVIVRYMRFRMGDKNQKKLDANGNPVDGSGGDDAFGALGSNNLIIDHCSVSWSSDEALTIYRGDNLTIQWCMVSEPLNYSYHFETGDVDYEQHGYGGIWGAKRGTMHHNLIAHCRNRNPRFAGISTYSPNTVGVENVDFRNNVIYNWGINNVYGGDGGNYNVVNNYYKYGPNTSSGVRYRICNPSYGTSTPYGKWFVEGNYVDGSAAYTADNWSGGVVPQGGSADLATVRSYSAFELGYPVTTQSATDAYESVLQGSGCSLPNRDTLDQRIVNNVRNRTGRIIDVQGGYPHGTPYEQTVTAWPNLNATAAPVDSDHDGMPDSWETANGLNLNSSDDRGIVAANGFTNLENYLNSLTNPVVNTDPVIYANPSFSSFAQTTGAPSAVQTFIVSGAHLTGNITISAPANYQVSTDGINWSNSVSLTANEGAVSSTTISVRLNAAATGAYSGNIVASGGGAPTLSFAVNGTTSVPAPLVQSKPIGAFPDMDGGFENQTPGSYATVSSHTSTSKWEASSNFQILSSGARTGSKVMHWNGSSTSVKYLVSPVLTSPTLQAGTSYVVQFWYKKAASAGAGSLSLSGYNSIVGGMSGSTGTTTSQKDVVLHSTALSDWVVFRGVMTTQSGVTVTNTFGGVKVENPQSPFFDIDDYVIYPGNSFDVTAPDAVISPAANKSVDVNNIAVSWQAPASGFDGGGYVVVRSTSATAPVPNANGVYVAGNTMGSDNVVVYTGTATNFTDDGSVAALAASTTYYYHIFTADKAFNYSQAVSVQSTLNVSVPTVSLSGSISSFSQTVGTPSASKQFTVTGSNLSGNVQVTVPSGFELSDDDNTWSTSLSFVPSNNSVNETAFVRLNATEAGSYGGNISTSSNGATAATIAVSGATTAPVVIYTPANADAVVALDGSGQYTSIQAAINAAPTGRTTPYIIYITNGKYVEKVNIPSNKPFIHFIGESAANTIISWDSYSGKVENGVTIGTSTSATLTVNASDFFMMSVTVENASGYVGDGPQALALYVVGDRCAFKNCRFISGQDTVWHNGDGKRHYFKECYIDGNTDFIFGASTAAFDACIIYGRDRVDGNSGGYVTAANTPPGQTYGEVFRDCRIPNNRGVTSYSLGRPWQNDQGKESKTVFLNTVMGTSVMPAGWSVWNSTTNTSLITYAEYKSRKYNGDPVDVSQRVSWSKQLTDAEAAPYYVNSNLFGSWNPFTTFPALNGSATTELAVSNFRAQRGASNTTLSWNLSWPMSGVLYEVYRSTDNVNFTKINEVNGGSDEIVAFSVTDGVPAKGTIYYYYVKASKAGLASHNSYVAIVDPSVPLDGEFRTAGSGFWTNASSGNGTNATSIWEKYSASSKSWVLQGLGVQPSNVNVTIRAGHTVMIDGLKGVNSLYIENGAVLKSNGGYGATPGSQTLRIGAGSAASVIIQNDGVFGGDANPDDLITLEFNPACASVLWTGSGVSKITRLRPLPANPNALKVIFDQDVSLSYNSGSFTAYYNNSSNTVNENVTLTINPGKTVKLTHPSGSFSPTGTSTANPGGNYTYNINGTLDLSATTTTSNLVAYSTNASSVVSLNIGSGGTLKLGTGFNTVNSAPSASNNGKVLLTIADGGLVDATKTSNLNLGGNYFITSENGSLKRAVGTTAVTFPIGTSSSSYNPVVLTNSGTVDNFAVNVKNAFDHPVTDASKVVNKQWEISEDVEGGSNVTAKFGWQAADQASGFDLAQLLAVMKYAGSNWNITAATPGGSGTTADPYTATVSGISSFSSFGVTNYSKAGAAIHLEGGNFTYDGQSHAAAGFAYGTGGEADKLSPEVSFAYTDAKGQVLEGAPESAGTYSVTASFAGNSYYLPVSATATITIGQRPLTITAADQTMECGSVMELGTTAFIADGLVSGDAVNQVAFNSTGGGVGTYPIVPNNALGTGLSNYRITYVNGSLVVKDVTKPVITNIPTVPTQCYHTSGTYAIPQLTATDQCSAVNISYTISGATTRSGSGADASGSFGVGTSTINWVVDDGHGNESTAQTTIVVNAPLTVSIPDVYAMNPAVDEQNTIYLGYGPTLLHINTVAGGGTSPYTYLWNNGQTNQSISVSAAGTYTVTVKDAYQCVASTSIVINTLDVSCGKDNSKVKVCHNGKEICISSEDVQDHLAHGDRLGGCNAIASVVSSHNVGEESTAYQVKVYPNPVAHHININVSKLQAGASLQVYNASGAMVLSQRLTNSSYSIPAKGLKAGIYYVVVRNGERITTHKIVKQ</sequence>
<dbReference type="RefSeq" id="WP_279295409.1">
    <property type="nucleotide sequence ID" value="NZ_JAOTIF010000001.1"/>
</dbReference>
<dbReference type="Pfam" id="PF01095">
    <property type="entry name" value="Pectinesterase"/>
    <property type="match status" value="1"/>
</dbReference>
<dbReference type="GO" id="GO:0046872">
    <property type="term" value="F:metal ion binding"/>
    <property type="evidence" value="ECO:0007669"/>
    <property type="project" value="UniProtKB-KW"/>
</dbReference>
<keyword evidence="8" id="KW-1185">Reference proteome</keyword>
<dbReference type="Proteomes" id="UP001155483">
    <property type="component" value="Unassembled WGS sequence"/>
</dbReference>
<reference evidence="7" key="2">
    <citation type="submission" date="2023-04" db="EMBL/GenBank/DDBJ databases">
        <title>Paracnuella aquatica gen. nov., sp. nov., a member of the family Chitinophagaceae isolated from a hot spring.</title>
        <authorList>
            <person name="Wang C."/>
        </authorList>
    </citation>
    <scope>NUCLEOTIDE SEQUENCE</scope>
    <source>
        <strain evidence="7">LB-8</strain>
    </source>
</reference>
<organism evidence="7 8">
    <name type="scientific">Paraflavisolibacter caeni</name>
    <dbReference type="NCBI Taxonomy" id="2982496"/>
    <lineage>
        <taxon>Bacteria</taxon>
        <taxon>Pseudomonadati</taxon>
        <taxon>Bacteroidota</taxon>
        <taxon>Chitinophagia</taxon>
        <taxon>Chitinophagales</taxon>
        <taxon>Chitinophagaceae</taxon>
        <taxon>Paraflavisolibacter</taxon>
    </lineage>
</organism>
<gene>
    <name evidence="7" type="ORF">OCK74_02515</name>
</gene>